<dbReference type="EMBL" id="CP002985">
    <property type="protein sequence ID" value="AEM47706.1"/>
    <property type="molecule type" value="Genomic_DNA"/>
</dbReference>
<evidence type="ECO:0008006" key="3">
    <source>
        <dbReference type="Google" id="ProtNLM"/>
    </source>
</evidence>
<proteinExistence type="predicted"/>
<accession>G0JSA9</accession>
<gene>
    <name evidence="1" type="ORF">Acife_1568</name>
</gene>
<dbReference type="STRING" id="743299.Acife_1568"/>
<evidence type="ECO:0000313" key="2">
    <source>
        <dbReference type="Proteomes" id="UP000009220"/>
    </source>
</evidence>
<dbReference type="GO" id="GO:0004540">
    <property type="term" value="F:RNA nuclease activity"/>
    <property type="evidence" value="ECO:0007669"/>
    <property type="project" value="InterPro"/>
</dbReference>
<reference evidence="1 2" key="1">
    <citation type="journal article" date="2011" name="J. Bacteriol.">
        <title>Draft genome of the psychrotolerant acidophile Acidithiobacillus ferrivorans SS3.</title>
        <authorList>
            <person name="Liljeqvist M."/>
            <person name="Valdes J."/>
            <person name="Holmes D.S."/>
            <person name="Dopson M."/>
        </authorList>
    </citation>
    <scope>NUCLEOTIDE SEQUENCE [LARGE SCALE GENOMIC DNA]</scope>
    <source>
        <strain evidence="1 2">SS3</strain>
    </source>
</reference>
<sequence length="149" mass="17421">MQKHHWKLFFHPCIVEQLKKLKAAADRATAADPIGFAANANVKLFRALSHLILEIVPLDPGLDEYRQGNTMGQDYRHWRRAKIGRRFRLFFRYDSRTQIIVYAWVNDEQTMRSAGSKSDPYAVFRKMLERGRPPDDWASLLTACQSEWP</sequence>
<protein>
    <recommendedName>
        <fullName evidence="3">Toxin YhaV</fullName>
    </recommendedName>
</protein>
<dbReference type="AlphaFoldDB" id="G0JSA9"/>
<name>G0JSA9_9PROT</name>
<dbReference type="eggNOG" id="ENOG502ZB6Z">
    <property type="taxonomic scope" value="Bacteria"/>
</dbReference>
<dbReference type="Proteomes" id="UP000009220">
    <property type="component" value="Chromosome"/>
</dbReference>
<dbReference type="RefSeq" id="WP_014028962.1">
    <property type="nucleotide sequence ID" value="NC_015942.1"/>
</dbReference>
<dbReference type="GO" id="GO:0110001">
    <property type="term" value="C:toxin-antitoxin complex"/>
    <property type="evidence" value="ECO:0007669"/>
    <property type="project" value="InterPro"/>
</dbReference>
<dbReference type="InterPro" id="IPR021679">
    <property type="entry name" value="Toxin_endonuclease_YhaV"/>
</dbReference>
<dbReference type="HOGENOM" id="CLU_137758_0_0_6"/>
<organism evidence="1 2">
    <name type="scientific">Acidithiobacillus ferrivorans SS3</name>
    <dbReference type="NCBI Taxonomy" id="743299"/>
    <lineage>
        <taxon>Bacteria</taxon>
        <taxon>Pseudomonadati</taxon>
        <taxon>Pseudomonadota</taxon>
        <taxon>Acidithiobacillia</taxon>
        <taxon>Acidithiobacillales</taxon>
        <taxon>Acidithiobacillaceae</taxon>
        <taxon>Acidithiobacillus</taxon>
    </lineage>
</organism>
<dbReference type="KEGG" id="afi:Acife_1568"/>
<evidence type="ECO:0000313" key="1">
    <source>
        <dbReference type="EMBL" id="AEM47706.1"/>
    </source>
</evidence>
<dbReference type="Pfam" id="PF11663">
    <property type="entry name" value="Toxin_YhaV"/>
    <property type="match status" value="1"/>
</dbReference>